<evidence type="ECO:0000256" key="1">
    <source>
        <dbReference type="SAM" id="MobiDB-lite"/>
    </source>
</evidence>
<dbReference type="GO" id="GO:0004860">
    <property type="term" value="F:protein kinase inhibitor activity"/>
    <property type="evidence" value="ECO:0007669"/>
    <property type="project" value="TreeGrafter"/>
</dbReference>
<gene>
    <name evidence="2" type="ORF">CRG98_018803</name>
</gene>
<dbReference type="Proteomes" id="UP000233551">
    <property type="component" value="Unassembled WGS sequence"/>
</dbReference>
<comment type="caution">
    <text evidence="2">The sequence shown here is derived from an EMBL/GenBank/DDBJ whole genome shotgun (WGS) entry which is preliminary data.</text>
</comment>
<dbReference type="GO" id="GO:0003725">
    <property type="term" value="F:double-stranded RNA binding"/>
    <property type="evidence" value="ECO:0007669"/>
    <property type="project" value="InterPro"/>
</dbReference>
<dbReference type="PANTHER" id="PTHR13507">
    <property type="entry name" value="PRKR-INTERACTING PROTEIN 1"/>
    <property type="match status" value="1"/>
</dbReference>
<dbReference type="InterPro" id="IPR009548">
    <property type="entry name" value="Prkrip1"/>
</dbReference>
<proteinExistence type="predicted"/>
<name>A0A2I0JWX6_PUNGR</name>
<dbReference type="GO" id="GO:0019901">
    <property type="term" value="F:protein kinase binding"/>
    <property type="evidence" value="ECO:0007669"/>
    <property type="project" value="TreeGrafter"/>
</dbReference>
<evidence type="ECO:0008006" key="4">
    <source>
        <dbReference type="Google" id="ProtNLM"/>
    </source>
</evidence>
<dbReference type="GO" id="GO:0005730">
    <property type="term" value="C:nucleolus"/>
    <property type="evidence" value="ECO:0007669"/>
    <property type="project" value="TreeGrafter"/>
</dbReference>
<evidence type="ECO:0000313" key="2">
    <source>
        <dbReference type="EMBL" id="PKI60814.1"/>
    </source>
</evidence>
<accession>A0A2I0JWX6</accession>
<dbReference type="Pfam" id="PF06658">
    <property type="entry name" value="DUF1168"/>
    <property type="match status" value="1"/>
</dbReference>
<feature type="compositionally biased region" description="Basic residues" evidence="1">
    <location>
        <begin position="87"/>
        <end position="101"/>
    </location>
</feature>
<sequence>MPPMSRGNPRDGTLEVKLHNTIENVPVRVSNTSDSSNVSGRRHMRRKEQDRLARMDVDYLKRKDMAEFIRSREERLKAAQDRTVQMRLKHQKIQRKRKKKSNVTSSEGGDNSKEEESFDDGAESNDANVTTS</sequence>
<feature type="region of interest" description="Disordered" evidence="1">
    <location>
        <begin position="80"/>
        <end position="132"/>
    </location>
</feature>
<organism evidence="2 3">
    <name type="scientific">Punica granatum</name>
    <name type="common">Pomegranate</name>
    <dbReference type="NCBI Taxonomy" id="22663"/>
    <lineage>
        <taxon>Eukaryota</taxon>
        <taxon>Viridiplantae</taxon>
        <taxon>Streptophyta</taxon>
        <taxon>Embryophyta</taxon>
        <taxon>Tracheophyta</taxon>
        <taxon>Spermatophyta</taxon>
        <taxon>Magnoliopsida</taxon>
        <taxon>eudicotyledons</taxon>
        <taxon>Gunneridae</taxon>
        <taxon>Pentapetalae</taxon>
        <taxon>rosids</taxon>
        <taxon>malvids</taxon>
        <taxon>Myrtales</taxon>
        <taxon>Lythraceae</taxon>
        <taxon>Punica</taxon>
    </lineage>
</organism>
<dbReference type="AlphaFoldDB" id="A0A2I0JWX6"/>
<feature type="region of interest" description="Disordered" evidence="1">
    <location>
        <begin position="27"/>
        <end position="50"/>
    </location>
</feature>
<dbReference type="PANTHER" id="PTHR13507:SF0">
    <property type="entry name" value="PRKR-INTERACTING PROTEIN 1"/>
    <property type="match status" value="1"/>
</dbReference>
<feature type="compositionally biased region" description="Polar residues" evidence="1">
    <location>
        <begin position="29"/>
        <end position="39"/>
    </location>
</feature>
<dbReference type="EMBL" id="PGOL01001108">
    <property type="protein sequence ID" value="PKI60814.1"/>
    <property type="molecule type" value="Genomic_DNA"/>
</dbReference>
<protein>
    <recommendedName>
        <fullName evidence="4">PRKR-interacting protein 1</fullName>
    </recommendedName>
</protein>
<keyword evidence="3" id="KW-1185">Reference proteome</keyword>
<dbReference type="STRING" id="22663.A0A2I0JWX6"/>
<evidence type="ECO:0000313" key="3">
    <source>
        <dbReference type="Proteomes" id="UP000233551"/>
    </source>
</evidence>
<reference evidence="2 3" key="1">
    <citation type="submission" date="2017-11" db="EMBL/GenBank/DDBJ databases">
        <title>De-novo sequencing of pomegranate (Punica granatum L.) genome.</title>
        <authorList>
            <person name="Akparov Z."/>
            <person name="Amiraslanov A."/>
            <person name="Hajiyeva S."/>
            <person name="Abbasov M."/>
            <person name="Kaur K."/>
            <person name="Hamwieh A."/>
            <person name="Solovyev V."/>
            <person name="Salamov A."/>
            <person name="Braich B."/>
            <person name="Kosarev P."/>
            <person name="Mahmoud A."/>
            <person name="Hajiyev E."/>
            <person name="Babayeva S."/>
            <person name="Izzatullayeva V."/>
            <person name="Mammadov A."/>
            <person name="Mammadov A."/>
            <person name="Sharifova S."/>
            <person name="Ojaghi J."/>
            <person name="Eynullazada K."/>
            <person name="Bayramov B."/>
            <person name="Abdulazimova A."/>
            <person name="Shahmuradov I."/>
        </authorList>
    </citation>
    <scope>NUCLEOTIDE SEQUENCE [LARGE SCALE GENOMIC DNA]</scope>
    <source>
        <strain evidence="3">cv. AG2017</strain>
        <tissue evidence="2">Leaf</tissue>
    </source>
</reference>